<evidence type="ECO:0000313" key="6">
    <source>
        <dbReference type="Proteomes" id="UP001201985"/>
    </source>
</evidence>
<evidence type="ECO:0000256" key="2">
    <source>
        <dbReference type="ARBA" id="ARBA00005695"/>
    </source>
</evidence>
<comment type="caution">
    <text evidence="5">The sequence shown here is derived from an EMBL/GenBank/DDBJ whole genome shotgun (WGS) entry which is preliminary data.</text>
</comment>
<evidence type="ECO:0000256" key="3">
    <source>
        <dbReference type="SAM" id="SignalP"/>
    </source>
</evidence>
<sequence length="535" mass="58569">MLTRRSVLLASAAVASVPMLARLGVRPAAAQTPANVLVFAKQIDDIISLDPHEAFEYTASEIAGNVYQKLVTTPNSDPASLQGELAEKWEVSSDNKTFTFTLRQGPKFASGKPVTAEDVAFSLSRAVILNKSPAFIINQFGFTRDNVAERIRATDPRTVVLRTAEPTAASFLLYCLSAAVGSVVEKATVMSHVQGDDLGNAWLKQNSAGSGPYAVRQWKASESVMLDANPNADHQPKVKRIIMRHIADPSAQLLGLQRGDVDIARNLVADQVKQVEKDPKFSVQYARKASLMYLSLNQKHPILSKPEVRQAIKLALDYDAIQKNIVPTTYAVHQAFLPAGLPGALTEHPFSKNTAEAKALLAKAGHADGFEVALDYFSGAPTSDIAQAIQANLAEIGIRLQMLPGEQRAVITKTRARQHDIAMVRWGSDYFDPHSNAEAFSINLDNSENAKNRTIAWRASWEIPELSQKTLAALKETDSEKRSAMYVDIQKEHQQVSPFVIMLQEIEVAVSRAAVKGFDMGPMNDRHSYTNITKA</sequence>
<evidence type="ECO:0000313" key="5">
    <source>
        <dbReference type="EMBL" id="MCI0752250.1"/>
    </source>
</evidence>
<dbReference type="PIRSF" id="PIRSF002741">
    <property type="entry name" value="MppA"/>
    <property type="match status" value="1"/>
</dbReference>
<reference evidence="5 6" key="1">
    <citation type="submission" date="2022-03" db="EMBL/GenBank/DDBJ databases">
        <title>Complete genome analysis of Roseomonas KG 17.1 : a prolific producer of plant growth promoters.</title>
        <authorList>
            <person name="Saadouli I."/>
            <person name="Najjari A."/>
            <person name="Mosbah A."/>
            <person name="Ouzari H.I."/>
        </authorList>
    </citation>
    <scope>NUCLEOTIDE SEQUENCE [LARGE SCALE GENOMIC DNA]</scope>
    <source>
        <strain evidence="5 6">KG17-1</strain>
    </source>
</reference>
<evidence type="ECO:0000256" key="1">
    <source>
        <dbReference type="ARBA" id="ARBA00004418"/>
    </source>
</evidence>
<comment type="subcellular location">
    <subcellularLocation>
        <location evidence="1">Periplasm</location>
    </subcellularLocation>
</comment>
<dbReference type="EMBL" id="JALBUU010000004">
    <property type="protein sequence ID" value="MCI0752250.1"/>
    <property type="molecule type" value="Genomic_DNA"/>
</dbReference>
<feature type="signal peptide" evidence="3">
    <location>
        <begin position="1"/>
        <end position="30"/>
    </location>
</feature>
<dbReference type="InterPro" id="IPR006311">
    <property type="entry name" value="TAT_signal"/>
</dbReference>
<dbReference type="PANTHER" id="PTHR30290">
    <property type="entry name" value="PERIPLASMIC BINDING COMPONENT OF ABC TRANSPORTER"/>
    <property type="match status" value="1"/>
</dbReference>
<dbReference type="Gene3D" id="3.90.76.10">
    <property type="entry name" value="Dipeptide-binding Protein, Domain 1"/>
    <property type="match status" value="1"/>
</dbReference>
<accession>A0ABS9W074</accession>
<name>A0ABS9W074_9PROT</name>
<dbReference type="InterPro" id="IPR030678">
    <property type="entry name" value="Peptide/Ni-bd"/>
</dbReference>
<gene>
    <name evidence="5" type="ORF">MON41_00550</name>
</gene>
<comment type="similarity">
    <text evidence="2">Belongs to the bacterial solute-binding protein 5 family.</text>
</comment>
<feature type="domain" description="Solute-binding protein family 5" evidence="4">
    <location>
        <begin position="81"/>
        <end position="442"/>
    </location>
</feature>
<feature type="chain" id="PRO_5046741056" evidence="3">
    <location>
        <begin position="31"/>
        <end position="535"/>
    </location>
</feature>
<dbReference type="Gene3D" id="3.40.190.10">
    <property type="entry name" value="Periplasmic binding protein-like II"/>
    <property type="match status" value="1"/>
</dbReference>
<dbReference type="RefSeq" id="WP_120008400.1">
    <property type="nucleotide sequence ID" value="NZ_JALBUU010000004.1"/>
</dbReference>
<dbReference type="InterPro" id="IPR039424">
    <property type="entry name" value="SBP_5"/>
</dbReference>
<evidence type="ECO:0000259" key="4">
    <source>
        <dbReference type="Pfam" id="PF00496"/>
    </source>
</evidence>
<dbReference type="Gene3D" id="3.10.105.10">
    <property type="entry name" value="Dipeptide-binding Protein, Domain 3"/>
    <property type="match status" value="1"/>
</dbReference>
<proteinExistence type="inferred from homology"/>
<organism evidence="5 6">
    <name type="scientific">Teichococcus vastitatis</name>
    <dbReference type="NCBI Taxonomy" id="2307076"/>
    <lineage>
        <taxon>Bacteria</taxon>
        <taxon>Pseudomonadati</taxon>
        <taxon>Pseudomonadota</taxon>
        <taxon>Alphaproteobacteria</taxon>
        <taxon>Acetobacterales</taxon>
        <taxon>Roseomonadaceae</taxon>
        <taxon>Roseomonas</taxon>
    </lineage>
</organism>
<keyword evidence="6" id="KW-1185">Reference proteome</keyword>
<keyword evidence="3" id="KW-0732">Signal</keyword>
<dbReference type="Pfam" id="PF00496">
    <property type="entry name" value="SBP_bac_5"/>
    <property type="match status" value="1"/>
</dbReference>
<dbReference type="Proteomes" id="UP001201985">
    <property type="component" value="Unassembled WGS sequence"/>
</dbReference>
<dbReference type="SUPFAM" id="SSF53850">
    <property type="entry name" value="Periplasmic binding protein-like II"/>
    <property type="match status" value="1"/>
</dbReference>
<dbReference type="CDD" id="cd08512">
    <property type="entry name" value="PBP2_NikA_DppA_OppA_like_7"/>
    <property type="match status" value="1"/>
</dbReference>
<dbReference type="PROSITE" id="PS51318">
    <property type="entry name" value="TAT"/>
    <property type="match status" value="1"/>
</dbReference>
<dbReference type="InterPro" id="IPR000914">
    <property type="entry name" value="SBP_5_dom"/>
</dbReference>
<protein>
    <submittedName>
        <fullName evidence="5">ABC transporter substrate-binding protein</fullName>
    </submittedName>
</protein>